<keyword evidence="4 7" id="KW-0812">Transmembrane</keyword>
<feature type="transmembrane region" description="Helical" evidence="7">
    <location>
        <begin position="229"/>
        <end position="251"/>
    </location>
</feature>
<feature type="transmembrane region" description="Helical" evidence="7">
    <location>
        <begin position="107"/>
        <end position="128"/>
    </location>
</feature>
<keyword evidence="5 7" id="KW-1133">Transmembrane helix</keyword>
<evidence type="ECO:0000256" key="7">
    <source>
        <dbReference type="RuleBase" id="RU363032"/>
    </source>
</evidence>
<protein>
    <submittedName>
        <fullName evidence="9">ABC transporter permease</fullName>
    </submittedName>
</protein>
<keyword evidence="6 7" id="KW-0472">Membrane</keyword>
<dbReference type="PROSITE" id="PS50928">
    <property type="entry name" value="ABC_TM1"/>
    <property type="match status" value="1"/>
</dbReference>
<keyword evidence="10" id="KW-1185">Reference proteome</keyword>
<dbReference type="InterPro" id="IPR000515">
    <property type="entry name" value="MetI-like"/>
</dbReference>
<comment type="similarity">
    <text evidence="7">Belongs to the binding-protein-dependent transport system permease family.</text>
</comment>
<feature type="transmembrane region" description="Helical" evidence="7">
    <location>
        <begin position="134"/>
        <end position="153"/>
    </location>
</feature>
<dbReference type="Gene3D" id="1.10.3720.10">
    <property type="entry name" value="MetI-like"/>
    <property type="match status" value="1"/>
</dbReference>
<reference evidence="9 10" key="1">
    <citation type="submission" date="2023-10" db="EMBL/GenBank/DDBJ databases">
        <title>Development of a sustainable strategy for remediation of hydrocarbon-contaminated territories based on the waste exchange concept.</title>
        <authorList>
            <person name="Krivoruchko A."/>
        </authorList>
    </citation>
    <scope>NUCLEOTIDE SEQUENCE [LARGE SCALE GENOMIC DNA]</scope>
    <source>
        <strain evidence="9 10">IEGM 1203</strain>
    </source>
</reference>
<dbReference type="SUPFAM" id="SSF161098">
    <property type="entry name" value="MetI-like"/>
    <property type="match status" value="1"/>
</dbReference>
<accession>A0ABU4C5R9</accession>
<keyword evidence="3" id="KW-1003">Cell membrane</keyword>
<dbReference type="RefSeq" id="WP_317546163.1">
    <property type="nucleotide sequence ID" value="NZ_JAWLKB010000060.1"/>
</dbReference>
<dbReference type="Proteomes" id="UP001185927">
    <property type="component" value="Unassembled WGS sequence"/>
</dbReference>
<dbReference type="PANTHER" id="PTHR30151">
    <property type="entry name" value="ALKANE SULFONATE ABC TRANSPORTER-RELATED, MEMBRANE SUBUNIT"/>
    <property type="match status" value="1"/>
</dbReference>
<evidence type="ECO:0000256" key="2">
    <source>
        <dbReference type="ARBA" id="ARBA00022448"/>
    </source>
</evidence>
<evidence type="ECO:0000313" key="9">
    <source>
        <dbReference type="EMBL" id="MDV6271601.1"/>
    </source>
</evidence>
<evidence type="ECO:0000259" key="8">
    <source>
        <dbReference type="PROSITE" id="PS50928"/>
    </source>
</evidence>
<feature type="transmembrane region" description="Helical" evidence="7">
    <location>
        <begin position="74"/>
        <end position="95"/>
    </location>
</feature>
<dbReference type="InterPro" id="IPR035906">
    <property type="entry name" value="MetI-like_sf"/>
</dbReference>
<comment type="caution">
    <text evidence="9">The sequence shown here is derived from an EMBL/GenBank/DDBJ whole genome shotgun (WGS) entry which is preliminary data.</text>
</comment>
<sequence length="261" mass="28613">MTDRIPARKILIGIGFAATQAAIIAGFILVWQYGANNGSINQFTFGSPSGVWNSLQDLAASGSLWGHIWETIKILLLGQLIGTLAGTLLGVGISFSPYLREILEPFIVFLNATPRLILYPFFVVWLGFSSAPKIITVALVVFTLVMINIASGLREVQGSLVDNIRVLGANRLHLIRDVYGPSLTLWLLSTTRVTMTYAFQATIATQFLGADKGLGYLVNFGRQRFQIDLVYASIVVILIIALVLHAILGSVERRTTRWMST</sequence>
<feature type="domain" description="ABC transmembrane type-1" evidence="8">
    <location>
        <begin position="68"/>
        <end position="248"/>
    </location>
</feature>
<comment type="subcellular location">
    <subcellularLocation>
        <location evidence="1 7">Cell membrane</location>
        <topology evidence="1 7">Multi-pass membrane protein</topology>
    </subcellularLocation>
</comment>
<dbReference type="EMBL" id="JAWLKB010000060">
    <property type="protein sequence ID" value="MDV6271601.1"/>
    <property type="molecule type" value="Genomic_DNA"/>
</dbReference>
<evidence type="ECO:0000256" key="4">
    <source>
        <dbReference type="ARBA" id="ARBA00022692"/>
    </source>
</evidence>
<proteinExistence type="inferred from homology"/>
<evidence type="ECO:0000256" key="3">
    <source>
        <dbReference type="ARBA" id="ARBA00022475"/>
    </source>
</evidence>
<dbReference type="PANTHER" id="PTHR30151:SF20">
    <property type="entry name" value="ABC TRANSPORTER PERMEASE PROTEIN HI_0355-RELATED"/>
    <property type="match status" value="1"/>
</dbReference>
<evidence type="ECO:0000256" key="5">
    <source>
        <dbReference type="ARBA" id="ARBA00022989"/>
    </source>
</evidence>
<evidence type="ECO:0000313" key="10">
    <source>
        <dbReference type="Proteomes" id="UP001185927"/>
    </source>
</evidence>
<evidence type="ECO:0000256" key="6">
    <source>
        <dbReference type="ARBA" id="ARBA00023136"/>
    </source>
</evidence>
<evidence type="ECO:0000256" key="1">
    <source>
        <dbReference type="ARBA" id="ARBA00004651"/>
    </source>
</evidence>
<organism evidence="9 10">
    <name type="scientific">Rhodococcus globerulus</name>
    <dbReference type="NCBI Taxonomy" id="33008"/>
    <lineage>
        <taxon>Bacteria</taxon>
        <taxon>Bacillati</taxon>
        <taxon>Actinomycetota</taxon>
        <taxon>Actinomycetes</taxon>
        <taxon>Mycobacteriales</taxon>
        <taxon>Nocardiaceae</taxon>
        <taxon>Rhodococcus</taxon>
    </lineage>
</organism>
<gene>
    <name evidence="9" type="ORF">R3Q16_33950</name>
</gene>
<dbReference type="Pfam" id="PF00528">
    <property type="entry name" value="BPD_transp_1"/>
    <property type="match status" value="1"/>
</dbReference>
<feature type="transmembrane region" description="Helical" evidence="7">
    <location>
        <begin position="12"/>
        <end position="33"/>
    </location>
</feature>
<name>A0ABU4C5R9_RHOGO</name>
<keyword evidence="2 7" id="KW-0813">Transport</keyword>